<accession>I3V274</accession>
<dbReference type="InterPro" id="IPR036259">
    <property type="entry name" value="MFS_trans_sf"/>
</dbReference>
<feature type="transmembrane region" description="Helical" evidence="4">
    <location>
        <begin position="299"/>
        <end position="317"/>
    </location>
</feature>
<dbReference type="PANTHER" id="PTHR23523:SF1">
    <property type="entry name" value="CYANATE TRANSPORT PROTEIN CYNX"/>
    <property type="match status" value="1"/>
</dbReference>
<feature type="transmembrane region" description="Helical" evidence="4">
    <location>
        <begin position="323"/>
        <end position="345"/>
    </location>
</feature>
<dbReference type="Gene3D" id="1.20.1250.20">
    <property type="entry name" value="MFS general substrate transporter like domains"/>
    <property type="match status" value="1"/>
</dbReference>
<evidence type="ECO:0000256" key="3">
    <source>
        <dbReference type="ARBA" id="ARBA00023136"/>
    </source>
</evidence>
<dbReference type="InterPro" id="IPR011701">
    <property type="entry name" value="MFS"/>
</dbReference>
<feature type="transmembrane region" description="Helical" evidence="4">
    <location>
        <begin position="68"/>
        <end position="90"/>
    </location>
</feature>
<keyword evidence="3 4" id="KW-0472">Membrane</keyword>
<evidence type="ECO:0000313" key="5">
    <source>
        <dbReference type="EMBL" id="AFK71845.1"/>
    </source>
</evidence>
<reference evidence="5 6" key="1">
    <citation type="journal article" date="2012" name="J. Bacteriol.">
        <title>Complete Genome Sequence of the Naphthalene-Degrading Pseudomonas putida Strain ND6.</title>
        <authorList>
            <person name="Li S."/>
            <person name="Zhao H."/>
            <person name="Li Y."/>
            <person name="Niu S."/>
            <person name="Cai B."/>
        </authorList>
    </citation>
    <scope>NUCLEOTIDE SEQUENCE [LARGE SCALE GENOMIC DNA]</scope>
    <source>
        <strain evidence="5 6">ND6</strain>
    </source>
</reference>
<dbReference type="EMBL" id="CP003588">
    <property type="protein sequence ID" value="AFK71845.1"/>
    <property type="molecule type" value="Genomic_DNA"/>
</dbReference>
<protein>
    <submittedName>
        <fullName evidence="5">Major facilitator transporter</fullName>
    </submittedName>
</protein>
<evidence type="ECO:0000313" key="6">
    <source>
        <dbReference type="Proteomes" id="UP000005268"/>
    </source>
</evidence>
<dbReference type="PANTHER" id="PTHR23523">
    <property type="match status" value="1"/>
</dbReference>
<feature type="transmembrane region" description="Helical" evidence="4">
    <location>
        <begin position="388"/>
        <end position="408"/>
    </location>
</feature>
<proteinExistence type="predicted"/>
<feature type="transmembrane region" description="Helical" evidence="4">
    <location>
        <begin position="30"/>
        <end position="48"/>
    </location>
</feature>
<evidence type="ECO:0000256" key="1">
    <source>
        <dbReference type="ARBA" id="ARBA00022692"/>
    </source>
</evidence>
<keyword evidence="2 4" id="KW-1133">Transmembrane helix</keyword>
<dbReference type="KEGG" id="ppi:YSA_09383"/>
<feature type="transmembrane region" description="Helical" evidence="4">
    <location>
        <begin position="161"/>
        <end position="182"/>
    </location>
</feature>
<feature type="transmembrane region" description="Helical" evidence="4">
    <location>
        <begin position="188"/>
        <end position="210"/>
    </location>
</feature>
<dbReference type="PATRIC" id="fig|231023.4.peg.4489"/>
<dbReference type="HOGENOM" id="CLU_038046_4_0_6"/>
<feature type="transmembrane region" description="Helical" evidence="4">
    <location>
        <begin position="102"/>
        <end position="119"/>
    </location>
</feature>
<dbReference type="GO" id="GO:0022857">
    <property type="term" value="F:transmembrane transporter activity"/>
    <property type="evidence" value="ECO:0007669"/>
    <property type="project" value="InterPro"/>
</dbReference>
<dbReference type="Proteomes" id="UP000005268">
    <property type="component" value="Chromosome"/>
</dbReference>
<sequence length="429" mass="45115">MATDLHPISSFLPSQPSRDNGQLLLQENRLTMSAVLNLLLVILLALNLRPILTSIGPLLEPMRASTGLGYQQAAFLTALPVLCMGLVPLLQPWLRRWVSEHGGMLGGLTAIALACLWRLQLDSAWALIASALVAGLGVAVVQGMMPGLVNRWFPGRLAGAMGLYSAALMSGGGLAAVLGPHISGHFGYWQAGLGVWAIPAVLAVLAWAVLRPRQEAPKLSGAAGGHWFGTRRAWLLALYFGLINGGYTSMVAWLPAYHIEHGGSAQGGADLVGLMTVFQVLGALGLPLLLRRWADRRPGLWLALAIQLAGFLGLLLAPAAASGLWVAMIGFGLGACFSQCLTLTLEHLKTPAEAGSLAAFVQGIGFIITGIVPYITGWLRDVSGDFQASWTLLTVTVMAMLLVTACFNPRGYAAAIARPAATGKAAPVN</sequence>
<gene>
    <name evidence="5" type="ORF">YSA_09383</name>
</gene>
<name>I3V274_PSEPU</name>
<dbReference type="NCBIfam" id="NF007256">
    <property type="entry name" value="PRK09705.1"/>
    <property type="match status" value="1"/>
</dbReference>
<dbReference type="SUPFAM" id="SSF103473">
    <property type="entry name" value="MFS general substrate transporter"/>
    <property type="match status" value="1"/>
</dbReference>
<dbReference type="CDD" id="cd17410">
    <property type="entry name" value="MFS_CynX_like"/>
    <property type="match status" value="1"/>
</dbReference>
<keyword evidence="1 4" id="KW-0812">Transmembrane</keyword>
<feature type="transmembrane region" description="Helical" evidence="4">
    <location>
        <begin position="271"/>
        <end position="290"/>
    </location>
</feature>
<dbReference type="InterPro" id="IPR052524">
    <property type="entry name" value="MFS_Cyanate_Porter"/>
</dbReference>
<dbReference type="AlphaFoldDB" id="I3V274"/>
<dbReference type="Pfam" id="PF07690">
    <property type="entry name" value="MFS_1"/>
    <property type="match status" value="1"/>
</dbReference>
<feature type="transmembrane region" description="Helical" evidence="4">
    <location>
        <begin position="357"/>
        <end position="376"/>
    </location>
</feature>
<evidence type="ECO:0000256" key="2">
    <source>
        <dbReference type="ARBA" id="ARBA00022989"/>
    </source>
</evidence>
<feature type="transmembrane region" description="Helical" evidence="4">
    <location>
        <begin position="236"/>
        <end position="259"/>
    </location>
</feature>
<feature type="transmembrane region" description="Helical" evidence="4">
    <location>
        <begin position="125"/>
        <end position="149"/>
    </location>
</feature>
<organism evidence="5 6">
    <name type="scientific">Pseudomonas putida ND6</name>
    <dbReference type="NCBI Taxonomy" id="231023"/>
    <lineage>
        <taxon>Bacteria</taxon>
        <taxon>Pseudomonadati</taxon>
        <taxon>Pseudomonadota</taxon>
        <taxon>Gammaproteobacteria</taxon>
        <taxon>Pseudomonadales</taxon>
        <taxon>Pseudomonadaceae</taxon>
        <taxon>Pseudomonas</taxon>
    </lineage>
</organism>
<evidence type="ECO:0000256" key="4">
    <source>
        <dbReference type="SAM" id="Phobius"/>
    </source>
</evidence>